<dbReference type="RefSeq" id="WP_018211535.1">
    <property type="nucleotide sequence ID" value="NZ_LK996017.1"/>
</dbReference>
<dbReference type="EC" id="2.5.1.17" evidence="1"/>
<dbReference type="InterPro" id="IPR003724">
    <property type="entry name" value="CblAdoTrfase_CobA"/>
</dbReference>
<evidence type="ECO:0000313" key="1">
    <source>
        <dbReference type="EMBL" id="CDX01922.1"/>
    </source>
</evidence>
<dbReference type="Gene3D" id="3.40.50.300">
    <property type="entry name" value="P-loop containing nucleotide triphosphate hydrolases"/>
    <property type="match status" value="1"/>
</dbReference>
<keyword evidence="1" id="KW-0808">Transferase</keyword>
<dbReference type="InterPro" id="IPR027417">
    <property type="entry name" value="P-loop_NTPase"/>
</dbReference>
<dbReference type="Pfam" id="PF02572">
    <property type="entry name" value="CobA_CobO_BtuR"/>
    <property type="match status" value="1"/>
</dbReference>
<gene>
    <name evidence="1" type="ORF">DPCES_2035</name>
</gene>
<reference evidence="1" key="1">
    <citation type="submission" date="2014-07" db="EMBL/GenBank/DDBJ databases">
        <authorList>
            <person name="Hornung V.Bastian."/>
        </authorList>
    </citation>
    <scope>NUCLEOTIDE SEQUENCE</scope>
    <source>
        <strain evidence="1">PCE-S</strain>
    </source>
</reference>
<dbReference type="CDD" id="cd00561">
    <property type="entry name" value="CobA_ACA"/>
    <property type="match status" value="1"/>
</dbReference>
<dbReference type="EMBL" id="LK996017">
    <property type="protein sequence ID" value="CDX01922.1"/>
    <property type="molecule type" value="Genomic_DNA"/>
</dbReference>
<dbReference type="PANTHER" id="PTHR46638:SF1">
    <property type="entry name" value="CORRINOID ADENOSYLTRANSFERASE"/>
    <property type="match status" value="1"/>
</dbReference>
<dbReference type="PIRSF" id="PIRSF015617">
    <property type="entry name" value="Adensltrnsf_CobA"/>
    <property type="match status" value="1"/>
</dbReference>
<dbReference type="NCBIfam" id="NF004637">
    <property type="entry name" value="PRK05986.1"/>
    <property type="match status" value="1"/>
</dbReference>
<sequence length="177" mass="20192">MANLEKGLIQIYTGNNKGKTTAALGLTLRAVGHGYHVFILQFMKGRQDYGELQGLKRLEPECRLEQYGSPGWVFKGQAEENDRREARAGLERAREIMLSGEWDIVILDEIINAIWFELIPEEEVIELLAQKPEQVEMIMTGRNASPQLIEKAHLVTEMVDIKHPYELGIQARKGIEY</sequence>
<organism evidence="1">
    <name type="scientific">Desulfitobacterium hafniense</name>
    <name type="common">Desulfitobacterium frappieri</name>
    <dbReference type="NCBI Taxonomy" id="49338"/>
    <lineage>
        <taxon>Bacteria</taxon>
        <taxon>Bacillati</taxon>
        <taxon>Bacillota</taxon>
        <taxon>Clostridia</taxon>
        <taxon>Eubacteriales</taxon>
        <taxon>Desulfitobacteriaceae</taxon>
        <taxon>Desulfitobacterium</taxon>
    </lineage>
</organism>
<dbReference type="PATRIC" id="fig|49338.4.peg.2192"/>
<proteinExistence type="predicted"/>
<dbReference type="SUPFAM" id="SSF52540">
    <property type="entry name" value="P-loop containing nucleoside triphosphate hydrolases"/>
    <property type="match status" value="1"/>
</dbReference>
<accession>A0A098B0M7</accession>
<dbReference type="AlphaFoldDB" id="A0A098B0M7"/>
<dbReference type="GO" id="GO:0008817">
    <property type="term" value="F:corrinoid adenosyltransferase activity"/>
    <property type="evidence" value="ECO:0007669"/>
    <property type="project" value="UniProtKB-EC"/>
</dbReference>
<dbReference type="PANTHER" id="PTHR46638">
    <property type="entry name" value="CORRINOID ADENOSYLTRANSFERASE"/>
    <property type="match status" value="1"/>
</dbReference>
<dbReference type="GO" id="GO:0005524">
    <property type="term" value="F:ATP binding"/>
    <property type="evidence" value="ECO:0007669"/>
    <property type="project" value="InterPro"/>
</dbReference>
<name>A0A098B0M7_DESHA</name>
<protein>
    <submittedName>
        <fullName evidence="1">Cob(I)alamin adenosyltransferase</fullName>
        <ecNumber evidence="1">2.5.1.17</ecNumber>
    </submittedName>
</protein>
<dbReference type="GO" id="GO:0009236">
    <property type="term" value="P:cobalamin biosynthetic process"/>
    <property type="evidence" value="ECO:0007669"/>
    <property type="project" value="InterPro"/>
</dbReference>
<dbReference type="NCBIfam" id="TIGR00708">
    <property type="entry name" value="cobA"/>
    <property type="match status" value="1"/>
</dbReference>